<dbReference type="RefSeq" id="WP_119061963.1">
    <property type="nucleotide sequence ID" value="NZ_QXDF01000002.1"/>
</dbReference>
<dbReference type="Proteomes" id="UP000266273">
    <property type="component" value="Unassembled WGS sequence"/>
</dbReference>
<dbReference type="Pfam" id="PF00392">
    <property type="entry name" value="GntR"/>
    <property type="match status" value="1"/>
</dbReference>
<dbReference type="PROSITE" id="PS50949">
    <property type="entry name" value="HTH_GNTR"/>
    <property type="match status" value="1"/>
</dbReference>
<dbReference type="InterPro" id="IPR011711">
    <property type="entry name" value="GntR_C"/>
</dbReference>
<dbReference type="GO" id="GO:0003700">
    <property type="term" value="F:DNA-binding transcription factor activity"/>
    <property type="evidence" value="ECO:0007669"/>
    <property type="project" value="InterPro"/>
</dbReference>
<evidence type="ECO:0000256" key="2">
    <source>
        <dbReference type="ARBA" id="ARBA00023125"/>
    </source>
</evidence>
<dbReference type="PRINTS" id="PR00035">
    <property type="entry name" value="HTHGNTR"/>
</dbReference>
<dbReference type="Gene3D" id="1.10.10.10">
    <property type="entry name" value="Winged helix-like DNA-binding domain superfamily/Winged helix DNA-binding domain"/>
    <property type="match status" value="1"/>
</dbReference>
<dbReference type="InterPro" id="IPR000524">
    <property type="entry name" value="Tscrpt_reg_HTH_GntR"/>
</dbReference>
<dbReference type="CDD" id="cd07377">
    <property type="entry name" value="WHTH_GntR"/>
    <property type="match status" value="1"/>
</dbReference>
<accession>A0A397PPC6</accession>
<dbReference type="SMART" id="SM00345">
    <property type="entry name" value="HTH_GNTR"/>
    <property type="match status" value="1"/>
</dbReference>
<dbReference type="PANTHER" id="PTHR43537">
    <property type="entry name" value="TRANSCRIPTIONAL REGULATOR, GNTR FAMILY"/>
    <property type="match status" value="1"/>
</dbReference>
<dbReference type="GO" id="GO:0003677">
    <property type="term" value="F:DNA binding"/>
    <property type="evidence" value="ECO:0007669"/>
    <property type="project" value="UniProtKB-KW"/>
</dbReference>
<protein>
    <submittedName>
        <fullName evidence="5">DNA-binding GntR family transcriptional regulator</fullName>
    </submittedName>
</protein>
<dbReference type="SUPFAM" id="SSF46785">
    <property type="entry name" value="Winged helix' DNA-binding domain"/>
    <property type="match status" value="1"/>
</dbReference>
<dbReference type="PANTHER" id="PTHR43537:SF49">
    <property type="entry name" value="TRANSCRIPTIONAL REGULATORY PROTEIN"/>
    <property type="match status" value="1"/>
</dbReference>
<dbReference type="SMART" id="SM00895">
    <property type="entry name" value="FCD"/>
    <property type="match status" value="1"/>
</dbReference>
<evidence type="ECO:0000313" key="5">
    <source>
        <dbReference type="EMBL" id="RIA47591.1"/>
    </source>
</evidence>
<evidence type="ECO:0000259" key="4">
    <source>
        <dbReference type="PROSITE" id="PS50949"/>
    </source>
</evidence>
<sequence>MTQSTAQRVRLALEKDIFLLRLQPGDKLDEAGLAQRFGTSRTPVREALRQLAASGLVEIKAHRGAEVSRLSIPQLLEMFEFMAALEGVCARFAAERASAEEIAAIRTAHQHCLSYAEAGDADGFYHANTAFHEAIYSASHNGYAAQQTMFLRNRLAPYRRFQLRRNNRPLESFREHGDILEAIAAGDAPRAEEVTRKHIDVQGSNFAALVSSVPPEYLQSPGDMAKAGSG</sequence>
<dbReference type="InterPro" id="IPR008920">
    <property type="entry name" value="TF_FadR/GntR_C"/>
</dbReference>
<gene>
    <name evidence="5" type="ORF">BXY53_2148</name>
</gene>
<dbReference type="OrthoDB" id="9789310at2"/>
<feature type="domain" description="HTH gntR-type" evidence="4">
    <location>
        <begin position="3"/>
        <end position="70"/>
    </location>
</feature>
<evidence type="ECO:0000256" key="1">
    <source>
        <dbReference type="ARBA" id="ARBA00023015"/>
    </source>
</evidence>
<dbReference type="AlphaFoldDB" id="A0A397PPC6"/>
<evidence type="ECO:0000313" key="6">
    <source>
        <dbReference type="Proteomes" id="UP000266273"/>
    </source>
</evidence>
<name>A0A397PPC6_9HYPH</name>
<dbReference type="SUPFAM" id="SSF48008">
    <property type="entry name" value="GntR ligand-binding domain-like"/>
    <property type="match status" value="1"/>
</dbReference>
<keyword evidence="2 5" id="KW-0238">DNA-binding</keyword>
<dbReference type="InterPro" id="IPR036388">
    <property type="entry name" value="WH-like_DNA-bd_sf"/>
</dbReference>
<dbReference type="InterPro" id="IPR036390">
    <property type="entry name" value="WH_DNA-bd_sf"/>
</dbReference>
<dbReference type="EMBL" id="QXDF01000002">
    <property type="protein sequence ID" value="RIA47591.1"/>
    <property type="molecule type" value="Genomic_DNA"/>
</dbReference>
<keyword evidence="1" id="KW-0805">Transcription regulation</keyword>
<organism evidence="5 6">
    <name type="scientific">Dichotomicrobium thermohalophilum</name>
    <dbReference type="NCBI Taxonomy" id="933063"/>
    <lineage>
        <taxon>Bacteria</taxon>
        <taxon>Pseudomonadati</taxon>
        <taxon>Pseudomonadota</taxon>
        <taxon>Alphaproteobacteria</taxon>
        <taxon>Hyphomicrobiales</taxon>
        <taxon>Hyphomicrobiaceae</taxon>
        <taxon>Dichotomicrobium</taxon>
    </lineage>
</organism>
<evidence type="ECO:0000256" key="3">
    <source>
        <dbReference type="ARBA" id="ARBA00023163"/>
    </source>
</evidence>
<dbReference type="Gene3D" id="1.20.120.530">
    <property type="entry name" value="GntR ligand-binding domain-like"/>
    <property type="match status" value="1"/>
</dbReference>
<keyword evidence="3" id="KW-0804">Transcription</keyword>
<reference evidence="5 6" key="1">
    <citation type="submission" date="2018-08" db="EMBL/GenBank/DDBJ databases">
        <title>Genomic Encyclopedia of Archaeal and Bacterial Type Strains, Phase II (KMG-II): from individual species to whole genera.</title>
        <authorList>
            <person name="Goeker M."/>
        </authorList>
    </citation>
    <scope>NUCLEOTIDE SEQUENCE [LARGE SCALE GENOMIC DNA]</scope>
    <source>
        <strain evidence="5 6">DSM 5002</strain>
    </source>
</reference>
<dbReference type="Pfam" id="PF07729">
    <property type="entry name" value="FCD"/>
    <property type="match status" value="1"/>
</dbReference>
<keyword evidence="6" id="KW-1185">Reference proteome</keyword>
<proteinExistence type="predicted"/>
<comment type="caution">
    <text evidence="5">The sequence shown here is derived from an EMBL/GenBank/DDBJ whole genome shotgun (WGS) entry which is preliminary data.</text>
</comment>